<dbReference type="EMBL" id="KN880438">
    <property type="protein sequence ID" value="KIY73095.1"/>
    <property type="molecule type" value="Genomic_DNA"/>
</dbReference>
<evidence type="ECO:0000313" key="3">
    <source>
        <dbReference type="EMBL" id="KIY73095.1"/>
    </source>
</evidence>
<name>A0A0D7BS59_9AGAR</name>
<evidence type="ECO:0000313" key="4">
    <source>
        <dbReference type="Proteomes" id="UP000054007"/>
    </source>
</evidence>
<feature type="transmembrane region" description="Helical" evidence="2">
    <location>
        <begin position="142"/>
        <end position="162"/>
    </location>
</feature>
<dbReference type="AlphaFoldDB" id="A0A0D7BS59"/>
<feature type="transmembrane region" description="Helical" evidence="2">
    <location>
        <begin position="174"/>
        <end position="195"/>
    </location>
</feature>
<dbReference type="OrthoDB" id="2520628at2759"/>
<keyword evidence="2" id="KW-1133">Transmembrane helix</keyword>
<evidence type="ECO:0000256" key="1">
    <source>
        <dbReference type="SAM" id="MobiDB-lite"/>
    </source>
</evidence>
<accession>A0A0D7BS59</accession>
<feature type="region of interest" description="Disordered" evidence="1">
    <location>
        <begin position="74"/>
        <end position="104"/>
    </location>
</feature>
<organism evidence="3 4">
    <name type="scientific">Cylindrobasidium torrendii FP15055 ss-10</name>
    <dbReference type="NCBI Taxonomy" id="1314674"/>
    <lineage>
        <taxon>Eukaryota</taxon>
        <taxon>Fungi</taxon>
        <taxon>Dikarya</taxon>
        <taxon>Basidiomycota</taxon>
        <taxon>Agaricomycotina</taxon>
        <taxon>Agaricomycetes</taxon>
        <taxon>Agaricomycetidae</taxon>
        <taxon>Agaricales</taxon>
        <taxon>Marasmiineae</taxon>
        <taxon>Physalacriaceae</taxon>
        <taxon>Cylindrobasidium</taxon>
    </lineage>
</organism>
<protein>
    <submittedName>
        <fullName evidence="3">Uncharacterized protein</fullName>
    </submittedName>
</protein>
<dbReference type="Proteomes" id="UP000054007">
    <property type="component" value="Unassembled WGS sequence"/>
</dbReference>
<proteinExistence type="predicted"/>
<gene>
    <name evidence="3" type="ORF">CYLTODRAFT_271379</name>
</gene>
<sequence length="370" mass="37715">MAALLQPVLEKLGTPVHDTLFPYAWGPTLHAARISLAYQGLCRRYVGEQAKARAEAQAKARAEAQAKARAEAQVKVKEGGKGGDEKQVNGNENEKKAGEKGEWGGETRGEMNWATYLAGYLVMAWGGTLLSHTLLSLHAPPLLSLAPWINYLSVHIFLTLLFEYTGLPSLPKGMGGIGGIGLGALGGMGLDAALIPLDALLRGNAVVGTVALLHSNALAASSSSSAASSAASASTAAAASLAAASFSPVFHAILGASASAGGGVLATSLRTYTPHWGLHTPTFLVGAGASRSVLISAADVWAGALVGVLAGVMNGRVDFGDGVLAQAVNGVISSFGGQGKEGGVVIGAKAAATYVYAGVFAWKVWMLQKK</sequence>
<keyword evidence="2" id="KW-0812">Transmembrane</keyword>
<feature type="transmembrane region" description="Helical" evidence="2">
    <location>
        <begin position="113"/>
        <end position="135"/>
    </location>
</feature>
<keyword evidence="2" id="KW-0472">Membrane</keyword>
<reference evidence="3 4" key="1">
    <citation type="journal article" date="2015" name="Fungal Genet. Biol.">
        <title>Evolution of novel wood decay mechanisms in Agaricales revealed by the genome sequences of Fistulina hepatica and Cylindrobasidium torrendii.</title>
        <authorList>
            <person name="Floudas D."/>
            <person name="Held B.W."/>
            <person name="Riley R."/>
            <person name="Nagy L.G."/>
            <person name="Koehler G."/>
            <person name="Ransdell A.S."/>
            <person name="Younus H."/>
            <person name="Chow J."/>
            <person name="Chiniquy J."/>
            <person name="Lipzen A."/>
            <person name="Tritt A."/>
            <person name="Sun H."/>
            <person name="Haridas S."/>
            <person name="LaButti K."/>
            <person name="Ohm R.A."/>
            <person name="Kues U."/>
            <person name="Blanchette R.A."/>
            <person name="Grigoriev I.V."/>
            <person name="Minto R.E."/>
            <person name="Hibbett D.S."/>
        </authorList>
    </citation>
    <scope>NUCLEOTIDE SEQUENCE [LARGE SCALE GENOMIC DNA]</scope>
    <source>
        <strain evidence="3 4">FP15055 ss-10</strain>
    </source>
</reference>
<keyword evidence="4" id="KW-1185">Reference proteome</keyword>
<evidence type="ECO:0000256" key="2">
    <source>
        <dbReference type="SAM" id="Phobius"/>
    </source>
</evidence>